<dbReference type="Proteomes" id="UP000198510">
    <property type="component" value="Unassembled WGS sequence"/>
</dbReference>
<proteinExistence type="predicted"/>
<sequence>MVFPVSSQWGQATTLAPWQTTNVRYWSYPKRIWDELREVHAFAQTIKAKYPELWETSKNANAEKIHENLTQILERGYFLPSDEDFVKRWQAAMKRSRYNRATSGLVTMLKLCGYTVHGFTHMQVQLLGAADQVALTQRTKPHFQDRASARPRRVS</sequence>
<protein>
    <submittedName>
        <fullName evidence="1">Uncharacterized protein</fullName>
    </submittedName>
</protein>
<dbReference type="AlphaFoldDB" id="A0A1G9V688"/>
<evidence type="ECO:0000313" key="2">
    <source>
        <dbReference type="Proteomes" id="UP000198510"/>
    </source>
</evidence>
<dbReference type="EMBL" id="FNFO01000019">
    <property type="protein sequence ID" value="SDM67600.1"/>
    <property type="molecule type" value="Genomic_DNA"/>
</dbReference>
<reference evidence="1 2" key="1">
    <citation type="submission" date="2016-10" db="EMBL/GenBank/DDBJ databases">
        <authorList>
            <person name="de Groot N.N."/>
        </authorList>
    </citation>
    <scope>NUCLEOTIDE SEQUENCE [LARGE SCALE GENOMIC DNA]</scope>
    <source>
        <strain evidence="1 2">DSM 25186</strain>
    </source>
</reference>
<organism evidence="1 2">
    <name type="scientific">Catalinimonas alkaloidigena</name>
    <dbReference type="NCBI Taxonomy" id="1075417"/>
    <lineage>
        <taxon>Bacteria</taxon>
        <taxon>Pseudomonadati</taxon>
        <taxon>Bacteroidota</taxon>
        <taxon>Cytophagia</taxon>
        <taxon>Cytophagales</taxon>
        <taxon>Catalimonadaceae</taxon>
        <taxon>Catalinimonas</taxon>
    </lineage>
</organism>
<dbReference type="STRING" id="1075417.SAMN05421823_11927"/>
<accession>A0A1G9V688</accession>
<evidence type="ECO:0000313" key="1">
    <source>
        <dbReference type="EMBL" id="SDM67600.1"/>
    </source>
</evidence>
<gene>
    <name evidence="1" type="ORF">SAMN05421823_11927</name>
</gene>
<keyword evidence="2" id="KW-1185">Reference proteome</keyword>
<name>A0A1G9V688_9BACT</name>
<dbReference type="RefSeq" id="WP_089688576.1">
    <property type="nucleotide sequence ID" value="NZ_FNFO01000019.1"/>
</dbReference>